<reference evidence="1 2" key="1">
    <citation type="submission" date="2024-09" db="EMBL/GenBank/DDBJ databases">
        <title>Genome sequencing and assembly of Phytophthora oleae, isolate VK10A, causative agent of rot of olive drupes.</title>
        <authorList>
            <person name="Conti Taguali S."/>
            <person name="Riolo M."/>
            <person name="La Spada F."/>
            <person name="Cacciola S.O."/>
            <person name="Dionisio G."/>
        </authorList>
    </citation>
    <scope>NUCLEOTIDE SEQUENCE [LARGE SCALE GENOMIC DNA]</scope>
    <source>
        <strain evidence="1 2">VK10A</strain>
    </source>
</reference>
<proteinExistence type="predicted"/>
<evidence type="ECO:0000313" key="1">
    <source>
        <dbReference type="EMBL" id="KAL3670814.1"/>
    </source>
</evidence>
<dbReference type="AlphaFoldDB" id="A0ABD3FX77"/>
<name>A0ABD3FX77_9STRA</name>
<dbReference type="Proteomes" id="UP001632037">
    <property type="component" value="Unassembled WGS sequence"/>
</dbReference>
<accession>A0ABD3FX77</accession>
<organism evidence="1 2">
    <name type="scientific">Phytophthora oleae</name>
    <dbReference type="NCBI Taxonomy" id="2107226"/>
    <lineage>
        <taxon>Eukaryota</taxon>
        <taxon>Sar</taxon>
        <taxon>Stramenopiles</taxon>
        <taxon>Oomycota</taxon>
        <taxon>Peronosporomycetes</taxon>
        <taxon>Peronosporales</taxon>
        <taxon>Peronosporaceae</taxon>
        <taxon>Phytophthora</taxon>
    </lineage>
</organism>
<dbReference type="EMBL" id="JBIMZQ010000006">
    <property type="protein sequence ID" value="KAL3670814.1"/>
    <property type="molecule type" value="Genomic_DNA"/>
</dbReference>
<protein>
    <submittedName>
        <fullName evidence="1">Uncharacterized protein</fullName>
    </submittedName>
</protein>
<keyword evidence="2" id="KW-1185">Reference proteome</keyword>
<evidence type="ECO:0000313" key="2">
    <source>
        <dbReference type="Proteomes" id="UP001632037"/>
    </source>
</evidence>
<sequence length="188" mass="20882">MEHVLHLAGLDATISEVSDASVCQSGLLESRNRMLSPFKSDSLVESLWGIVENGRDVETCSSKLPLGLACRVSAQKYQVVVGGHVCSMRSVMKQFSHEDRDVLVWSVLGDWTLVGDMPNTQSHEQGWGFIQPVSASTSVCLNYSRVNSPLVARENRKFIAKVYQDIIISRLHMIENQALDHAVQKNRA</sequence>
<gene>
    <name evidence="1" type="ORF">V7S43_004000</name>
</gene>
<comment type="caution">
    <text evidence="1">The sequence shown here is derived from an EMBL/GenBank/DDBJ whole genome shotgun (WGS) entry which is preliminary data.</text>
</comment>